<reference evidence="3 4" key="1">
    <citation type="journal article" date="2015" name="Nat. Commun.">
        <title>Outbred genome sequencing and CRISPR/Cas9 gene editing in butterflies.</title>
        <authorList>
            <person name="Li X."/>
            <person name="Fan D."/>
            <person name="Zhang W."/>
            <person name="Liu G."/>
            <person name="Zhang L."/>
            <person name="Zhao L."/>
            <person name="Fang X."/>
            <person name="Chen L."/>
            <person name="Dong Y."/>
            <person name="Chen Y."/>
            <person name="Ding Y."/>
            <person name="Zhao R."/>
            <person name="Feng M."/>
            <person name="Zhu Y."/>
            <person name="Feng Y."/>
            <person name="Jiang X."/>
            <person name="Zhu D."/>
            <person name="Xiang H."/>
            <person name="Feng X."/>
            <person name="Li S."/>
            <person name="Wang J."/>
            <person name="Zhang G."/>
            <person name="Kronforst M.R."/>
            <person name="Wang W."/>
        </authorList>
    </citation>
    <scope>NUCLEOTIDE SEQUENCE [LARGE SCALE GENOMIC DNA]</scope>
    <source>
        <strain evidence="3">Ya'a_city_454_Pm</strain>
        <tissue evidence="3">Whole body</tissue>
    </source>
</reference>
<feature type="signal peptide" evidence="1">
    <location>
        <begin position="1"/>
        <end position="18"/>
    </location>
</feature>
<protein>
    <submittedName>
        <fullName evidence="3">Cryptochrome-1</fullName>
    </submittedName>
</protein>
<dbReference type="Gene3D" id="3.40.50.620">
    <property type="entry name" value="HUPs"/>
    <property type="match status" value="1"/>
</dbReference>
<dbReference type="AlphaFoldDB" id="A0A0N0PF97"/>
<proteinExistence type="predicted"/>
<dbReference type="InParanoid" id="A0A0N0PF97"/>
<evidence type="ECO:0000313" key="3">
    <source>
        <dbReference type="EMBL" id="KPJ20981.1"/>
    </source>
</evidence>
<evidence type="ECO:0000259" key="2">
    <source>
        <dbReference type="PROSITE" id="PS51645"/>
    </source>
</evidence>
<keyword evidence="4" id="KW-1185">Reference proteome</keyword>
<sequence length="112" mass="13208">MSLWVCLTFAGISKLCFEQDCEPVWRARDDAVKSTCRETGVVCREHVSHTLWEPDTVIRYNGGIPPLTYQMFLVSLCFYWRNTYTKIYCRHLSSPCLYPTLRYEVFQLRPSL</sequence>
<dbReference type="Proteomes" id="UP000053240">
    <property type="component" value="Unassembled WGS sequence"/>
</dbReference>
<comment type="caution">
    <text evidence="3">The sequence shown here is derived from an EMBL/GenBank/DDBJ whole genome shotgun (WGS) entry which is preliminary data.</text>
</comment>
<organism evidence="3 4">
    <name type="scientific">Papilio machaon</name>
    <name type="common">Old World swallowtail butterfly</name>
    <dbReference type="NCBI Taxonomy" id="76193"/>
    <lineage>
        <taxon>Eukaryota</taxon>
        <taxon>Metazoa</taxon>
        <taxon>Ecdysozoa</taxon>
        <taxon>Arthropoda</taxon>
        <taxon>Hexapoda</taxon>
        <taxon>Insecta</taxon>
        <taxon>Pterygota</taxon>
        <taxon>Neoptera</taxon>
        <taxon>Endopterygota</taxon>
        <taxon>Lepidoptera</taxon>
        <taxon>Glossata</taxon>
        <taxon>Ditrysia</taxon>
        <taxon>Papilionoidea</taxon>
        <taxon>Papilionidae</taxon>
        <taxon>Papilioninae</taxon>
        <taxon>Papilio</taxon>
    </lineage>
</organism>
<dbReference type="Pfam" id="PF00875">
    <property type="entry name" value="DNA_photolyase"/>
    <property type="match status" value="1"/>
</dbReference>
<dbReference type="InterPro" id="IPR006050">
    <property type="entry name" value="DNA_photolyase_N"/>
</dbReference>
<name>A0A0N0PF97_PAPMA</name>
<feature type="domain" description="Photolyase/cryptochrome alpha/beta" evidence="2">
    <location>
        <begin position="1"/>
        <end position="51"/>
    </location>
</feature>
<gene>
    <name evidence="3" type="ORF">RR48_00061</name>
</gene>
<dbReference type="SUPFAM" id="SSF52425">
    <property type="entry name" value="Cryptochrome/photolyase, N-terminal domain"/>
    <property type="match status" value="1"/>
</dbReference>
<evidence type="ECO:0000313" key="4">
    <source>
        <dbReference type="Proteomes" id="UP000053240"/>
    </source>
</evidence>
<dbReference type="PROSITE" id="PS51645">
    <property type="entry name" value="PHR_CRY_ALPHA_BETA"/>
    <property type="match status" value="1"/>
</dbReference>
<dbReference type="STRING" id="76193.A0A0N0PF97"/>
<dbReference type="InterPro" id="IPR036155">
    <property type="entry name" value="Crypto/Photolyase_N_sf"/>
</dbReference>
<feature type="chain" id="PRO_5005857471" evidence="1">
    <location>
        <begin position="19"/>
        <end position="112"/>
    </location>
</feature>
<keyword evidence="1" id="KW-0732">Signal</keyword>
<evidence type="ECO:0000256" key="1">
    <source>
        <dbReference type="SAM" id="SignalP"/>
    </source>
</evidence>
<accession>A0A0N0PF97</accession>
<dbReference type="EMBL" id="LADJ01011472">
    <property type="protein sequence ID" value="KPJ20981.1"/>
    <property type="molecule type" value="Genomic_DNA"/>
</dbReference>
<dbReference type="InterPro" id="IPR014729">
    <property type="entry name" value="Rossmann-like_a/b/a_fold"/>
</dbReference>